<evidence type="ECO:0000313" key="9">
    <source>
        <dbReference type="EMBL" id="ARU61410.1"/>
    </source>
</evidence>
<proteinExistence type="predicted"/>
<dbReference type="SUPFAM" id="SSF103473">
    <property type="entry name" value="MFS general substrate transporter"/>
    <property type="match status" value="1"/>
</dbReference>
<keyword evidence="10" id="KW-1185">Reference proteome</keyword>
<dbReference type="Pfam" id="PF07690">
    <property type="entry name" value="MFS_1"/>
    <property type="match status" value="1"/>
</dbReference>
<feature type="domain" description="Major facilitator superfamily (MFS) profile" evidence="8">
    <location>
        <begin position="1"/>
        <end position="410"/>
    </location>
</feature>
<keyword evidence="4 7" id="KW-0812">Transmembrane</keyword>
<protein>
    <submittedName>
        <fullName evidence="9">MFS transporter</fullName>
    </submittedName>
</protein>
<evidence type="ECO:0000256" key="5">
    <source>
        <dbReference type="ARBA" id="ARBA00022989"/>
    </source>
</evidence>
<feature type="transmembrane region" description="Helical" evidence="7">
    <location>
        <begin position="82"/>
        <end position="100"/>
    </location>
</feature>
<dbReference type="OrthoDB" id="9775268at2"/>
<dbReference type="PROSITE" id="PS50850">
    <property type="entry name" value="MFS"/>
    <property type="match status" value="1"/>
</dbReference>
<dbReference type="AlphaFoldDB" id="A0A1Y0IMA3"/>
<gene>
    <name evidence="9" type="ORF">CBW65_10650</name>
</gene>
<dbReference type="GO" id="GO:0005886">
    <property type="term" value="C:plasma membrane"/>
    <property type="evidence" value="ECO:0007669"/>
    <property type="project" value="UniProtKB-SubCell"/>
</dbReference>
<evidence type="ECO:0000256" key="3">
    <source>
        <dbReference type="ARBA" id="ARBA00022475"/>
    </source>
</evidence>
<feature type="transmembrane region" description="Helical" evidence="7">
    <location>
        <begin position="215"/>
        <end position="237"/>
    </location>
</feature>
<evidence type="ECO:0000256" key="7">
    <source>
        <dbReference type="SAM" id="Phobius"/>
    </source>
</evidence>
<reference evidence="10" key="1">
    <citation type="submission" date="2017-05" db="EMBL/GenBank/DDBJ databases">
        <authorList>
            <person name="Sung H."/>
        </authorList>
    </citation>
    <scope>NUCLEOTIDE SEQUENCE [LARGE SCALE GENOMIC DNA]</scope>
    <source>
        <strain evidence="10">AR23208</strain>
    </source>
</reference>
<sequence length="425" mass="46520">MTTAVPAPDNKKVFRHLYQLTAGKTISDIGNNFDMVALNMFVYLLTDSAVYMGLFMAVRLAGAFVAGFYAGILADRMNRKHLMILSDFGRSAALLAIVFTPADYQFYVLIPLTFIMGCLSTLFGVCLQSSIPAIVGKENIVKANAVLTAWGSVAMVIGLFGAGMLLGKVSYETVFLIDACTYVVSALNLLSIPLRTSEERTAAAKQENMSFFSEFKLIYVYLRTVPVLLSLMAIRLIDTFGSAAHNVGMPVFSAQLKPDQPSFYMGIIWGVWGIGNLVGSRIMAKKFTGNDTSVNERAFGIATFFMSLFFILLFFESPIYIILLFAALAGIADGVSAIVYATRLQQTPDEKRGRMFGVSSTLQTVGFAVGMVICSPLFEIFKPVAVVGILHGLPMIMALMFTLYYFGKWKPGRRAVKTENSHDVA</sequence>
<comment type="subcellular location">
    <subcellularLocation>
        <location evidence="1">Cell membrane</location>
        <topology evidence="1">Multi-pass membrane protein</topology>
    </subcellularLocation>
</comment>
<dbReference type="Gene3D" id="1.20.1250.20">
    <property type="entry name" value="MFS general substrate transporter like domains"/>
    <property type="match status" value="1"/>
</dbReference>
<dbReference type="InterPro" id="IPR020846">
    <property type="entry name" value="MFS_dom"/>
</dbReference>
<dbReference type="InterPro" id="IPR011701">
    <property type="entry name" value="MFS"/>
</dbReference>
<feature type="transmembrane region" description="Helical" evidence="7">
    <location>
        <begin position="384"/>
        <end position="407"/>
    </location>
</feature>
<keyword evidence="3" id="KW-1003">Cell membrane</keyword>
<evidence type="ECO:0000256" key="2">
    <source>
        <dbReference type="ARBA" id="ARBA00022448"/>
    </source>
</evidence>
<feature type="transmembrane region" description="Helical" evidence="7">
    <location>
        <begin position="49"/>
        <end position="70"/>
    </location>
</feature>
<dbReference type="PANTHER" id="PTHR43266:SF7">
    <property type="entry name" value="TRANSPORTER, PUTATIVE-RELATED"/>
    <property type="match status" value="1"/>
</dbReference>
<dbReference type="InterPro" id="IPR036259">
    <property type="entry name" value="MFS_trans_sf"/>
</dbReference>
<feature type="transmembrane region" description="Helical" evidence="7">
    <location>
        <begin position="321"/>
        <end position="343"/>
    </location>
</feature>
<dbReference type="Proteomes" id="UP000195437">
    <property type="component" value="Chromosome"/>
</dbReference>
<dbReference type="EMBL" id="CP021434">
    <property type="protein sequence ID" value="ARU61410.1"/>
    <property type="molecule type" value="Genomic_DNA"/>
</dbReference>
<feature type="transmembrane region" description="Helical" evidence="7">
    <location>
        <begin position="173"/>
        <end position="194"/>
    </location>
</feature>
<feature type="transmembrane region" description="Helical" evidence="7">
    <location>
        <begin position="296"/>
        <end position="315"/>
    </location>
</feature>
<evidence type="ECO:0000256" key="1">
    <source>
        <dbReference type="ARBA" id="ARBA00004651"/>
    </source>
</evidence>
<dbReference type="GO" id="GO:0022857">
    <property type="term" value="F:transmembrane transporter activity"/>
    <property type="evidence" value="ECO:0007669"/>
    <property type="project" value="InterPro"/>
</dbReference>
<dbReference type="RefSeq" id="WP_087456790.1">
    <property type="nucleotide sequence ID" value="NZ_CP021434.1"/>
</dbReference>
<evidence type="ECO:0000313" key="10">
    <source>
        <dbReference type="Proteomes" id="UP000195437"/>
    </source>
</evidence>
<feature type="transmembrane region" description="Helical" evidence="7">
    <location>
        <begin position="147"/>
        <end position="167"/>
    </location>
</feature>
<name>A0A1Y0IMA3_9BACL</name>
<dbReference type="CDD" id="cd06173">
    <property type="entry name" value="MFS_MefA_like"/>
    <property type="match status" value="1"/>
</dbReference>
<evidence type="ECO:0000256" key="6">
    <source>
        <dbReference type="ARBA" id="ARBA00023136"/>
    </source>
</evidence>
<dbReference type="PANTHER" id="PTHR43266">
    <property type="entry name" value="MACROLIDE-EFFLUX PROTEIN"/>
    <property type="match status" value="1"/>
</dbReference>
<feature type="transmembrane region" description="Helical" evidence="7">
    <location>
        <begin position="263"/>
        <end position="284"/>
    </location>
</feature>
<keyword evidence="5 7" id="KW-1133">Transmembrane helix</keyword>
<feature type="transmembrane region" description="Helical" evidence="7">
    <location>
        <begin position="355"/>
        <end position="378"/>
    </location>
</feature>
<accession>A0A1Y0IMA3</accession>
<dbReference type="KEGG" id="tum:CBW65_10650"/>
<evidence type="ECO:0000259" key="8">
    <source>
        <dbReference type="PROSITE" id="PS50850"/>
    </source>
</evidence>
<feature type="transmembrane region" description="Helical" evidence="7">
    <location>
        <begin position="106"/>
        <end position="127"/>
    </location>
</feature>
<keyword evidence="6 7" id="KW-0472">Membrane</keyword>
<evidence type="ECO:0000256" key="4">
    <source>
        <dbReference type="ARBA" id="ARBA00022692"/>
    </source>
</evidence>
<organism evidence="9 10">
    <name type="scientific">Tumebacillus avium</name>
    <dbReference type="NCBI Taxonomy" id="1903704"/>
    <lineage>
        <taxon>Bacteria</taxon>
        <taxon>Bacillati</taxon>
        <taxon>Bacillota</taxon>
        <taxon>Bacilli</taxon>
        <taxon>Bacillales</taxon>
        <taxon>Alicyclobacillaceae</taxon>
        <taxon>Tumebacillus</taxon>
    </lineage>
</organism>
<keyword evidence="2" id="KW-0813">Transport</keyword>